<dbReference type="Proteomes" id="UP000499080">
    <property type="component" value="Unassembled WGS sequence"/>
</dbReference>
<dbReference type="EMBL" id="BGPR01002675">
    <property type="protein sequence ID" value="GBM77224.1"/>
    <property type="molecule type" value="Genomic_DNA"/>
</dbReference>
<organism evidence="2 3">
    <name type="scientific">Araneus ventricosus</name>
    <name type="common">Orbweaver spider</name>
    <name type="synonym">Epeira ventricosa</name>
    <dbReference type="NCBI Taxonomy" id="182803"/>
    <lineage>
        <taxon>Eukaryota</taxon>
        <taxon>Metazoa</taxon>
        <taxon>Ecdysozoa</taxon>
        <taxon>Arthropoda</taxon>
        <taxon>Chelicerata</taxon>
        <taxon>Arachnida</taxon>
        <taxon>Araneae</taxon>
        <taxon>Araneomorphae</taxon>
        <taxon>Entelegynae</taxon>
        <taxon>Araneoidea</taxon>
        <taxon>Araneidae</taxon>
        <taxon>Araneus</taxon>
    </lineage>
</organism>
<proteinExistence type="predicted"/>
<feature type="compositionally biased region" description="Basic and acidic residues" evidence="1">
    <location>
        <begin position="95"/>
        <end position="109"/>
    </location>
</feature>
<name>A0A4Y2IHX5_ARAVE</name>
<sequence>MRYLGPSTLTQPPTWNIKQRLQKTVPDFASIETASSTEASVPIVIEPPEDLLKEEYEDWISIDVDIPVATTSIDLEIFQAVCQQDQAINVDDSDGDKCVEENLPREPEM</sequence>
<protein>
    <submittedName>
        <fullName evidence="2">Uncharacterized protein</fullName>
    </submittedName>
</protein>
<dbReference type="OrthoDB" id="6617542at2759"/>
<feature type="region of interest" description="Disordered" evidence="1">
    <location>
        <begin position="89"/>
        <end position="109"/>
    </location>
</feature>
<comment type="caution">
    <text evidence="2">The sequence shown here is derived from an EMBL/GenBank/DDBJ whole genome shotgun (WGS) entry which is preliminary data.</text>
</comment>
<evidence type="ECO:0000313" key="2">
    <source>
        <dbReference type="EMBL" id="GBM77224.1"/>
    </source>
</evidence>
<dbReference type="AlphaFoldDB" id="A0A4Y2IHX5"/>
<reference evidence="2 3" key="1">
    <citation type="journal article" date="2019" name="Sci. Rep.">
        <title>Orb-weaving spider Araneus ventricosus genome elucidates the spidroin gene catalogue.</title>
        <authorList>
            <person name="Kono N."/>
            <person name="Nakamura H."/>
            <person name="Ohtoshi R."/>
            <person name="Moran D.A.P."/>
            <person name="Shinohara A."/>
            <person name="Yoshida Y."/>
            <person name="Fujiwara M."/>
            <person name="Mori M."/>
            <person name="Tomita M."/>
            <person name="Arakawa K."/>
        </authorList>
    </citation>
    <scope>NUCLEOTIDE SEQUENCE [LARGE SCALE GENOMIC DNA]</scope>
</reference>
<evidence type="ECO:0000313" key="3">
    <source>
        <dbReference type="Proteomes" id="UP000499080"/>
    </source>
</evidence>
<evidence type="ECO:0000256" key="1">
    <source>
        <dbReference type="SAM" id="MobiDB-lite"/>
    </source>
</evidence>
<accession>A0A4Y2IHX5</accession>
<gene>
    <name evidence="2" type="ORF">AVEN_260604_1</name>
</gene>
<keyword evidence="3" id="KW-1185">Reference proteome</keyword>